<evidence type="ECO:0000256" key="1">
    <source>
        <dbReference type="SAM" id="MobiDB-lite"/>
    </source>
</evidence>
<proteinExistence type="predicted"/>
<reference evidence="2" key="1">
    <citation type="journal article" date="2014" name="Int. J. Syst. Evol. Microbiol.">
        <title>Complete genome sequence of Corynebacterium casei LMG S-19264T (=DSM 44701T), isolated from a smear-ripened cheese.</title>
        <authorList>
            <consortium name="US DOE Joint Genome Institute (JGI-PGF)"/>
            <person name="Walter F."/>
            <person name="Albersmeier A."/>
            <person name="Kalinowski J."/>
            <person name="Ruckert C."/>
        </authorList>
    </citation>
    <scope>NUCLEOTIDE SEQUENCE</scope>
    <source>
        <strain evidence="2">CGMCC 4.3508</strain>
    </source>
</reference>
<protein>
    <submittedName>
        <fullName evidence="2">Uncharacterized protein</fullName>
    </submittedName>
</protein>
<organism evidence="2 3">
    <name type="scientific">Nocardia jinanensis</name>
    <dbReference type="NCBI Taxonomy" id="382504"/>
    <lineage>
        <taxon>Bacteria</taxon>
        <taxon>Bacillati</taxon>
        <taxon>Actinomycetota</taxon>
        <taxon>Actinomycetes</taxon>
        <taxon>Mycobacteriales</taxon>
        <taxon>Nocardiaceae</taxon>
        <taxon>Nocardia</taxon>
    </lineage>
</organism>
<comment type="caution">
    <text evidence="2">The sequence shown here is derived from an EMBL/GenBank/DDBJ whole genome shotgun (WGS) entry which is preliminary data.</text>
</comment>
<dbReference type="EMBL" id="BMMH01000007">
    <property type="protein sequence ID" value="GGL19347.1"/>
    <property type="molecule type" value="Genomic_DNA"/>
</dbReference>
<evidence type="ECO:0000313" key="2">
    <source>
        <dbReference type="EMBL" id="GGL19347.1"/>
    </source>
</evidence>
<feature type="region of interest" description="Disordered" evidence="1">
    <location>
        <begin position="1"/>
        <end position="54"/>
    </location>
</feature>
<gene>
    <name evidence="2" type="ORF">GCM10011588_37440</name>
</gene>
<accession>A0A917RQI0</accession>
<dbReference type="AlphaFoldDB" id="A0A917RQI0"/>
<keyword evidence="3" id="KW-1185">Reference proteome</keyword>
<name>A0A917RQI0_9NOCA</name>
<dbReference type="Proteomes" id="UP000638263">
    <property type="component" value="Unassembled WGS sequence"/>
</dbReference>
<reference evidence="2" key="2">
    <citation type="submission" date="2020-09" db="EMBL/GenBank/DDBJ databases">
        <authorList>
            <person name="Sun Q."/>
            <person name="Zhou Y."/>
        </authorList>
    </citation>
    <scope>NUCLEOTIDE SEQUENCE</scope>
    <source>
        <strain evidence="2">CGMCC 4.3508</strain>
    </source>
</reference>
<sequence>MSESGPEAVAERDHGGPSLVPNGHSMSESGPEAVAERDHGGPSLVPNGHSMSESGPEAVVRYLRLRFGLRVSVWTGRPVSIGPEGDVS</sequence>
<evidence type="ECO:0000313" key="3">
    <source>
        <dbReference type="Proteomes" id="UP000638263"/>
    </source>
</evidence>